<dbReference type="GO" id="GO:0005634">
    <property type="term" value="C:nucleus"/>
    <property type="evidence" value="ECO:0007669"/>
    <property type="project" value="TreeGrafter"/>
</dbReference>
<dbReference type="AlphaFoldDB" id="A0A427YQB8"/>
<dbReference type="GO" id="GO:0042054">
    <property type="term" value="F:histone methyltransferase activity"/>
    <property type="evidence" value="ECO:0007669"/>
    <property type="project" value="TreeGrafter"/>
</dbReference>
<dbReference type="STRING" id="1890683.A0A427YQB8"/>
<dbReference type="EMBL" id="RSCD01000004">
    <property type="protein sequence ID" value="RSH93269.1"/>
    <property type="molecule type" value="Genomic_DNA"/>
</dbReference>
<comment type="catalytic activity">
    <reaction evidence="6">
        <text>L-arginyl-[protein] + S-adenosyl-L-methionine = N(omega)-methyl-L-arginyl-[protein] + S-adenosyl-L-homocysteine + H(+)</text>
        <dbReference type="Rhea" id="RHEA:48100"/>
        <dbReference type="Rhea" id="RHEA-COMP:10532"/>
        <dbReference type="Rhea" id="RHEA-COMP:11990"/>
        <dbReference type="ChEBI" id="CHEBI:15378"/>
        <dbReference type="ChEBI" id="CHEBI:29965"/>
        <dbReference type="ChEBI" id="CHEBI:57856"/>
        <dbReference type="ChEBI" id="CHEBI:59789"/>
        <dbReference type="ChEBI" id="CHEBI:65280"/>
    </reaction>
    <physiologicalReaction direction="left-to-right" evidence="6">
        <dbReference type="Rhea" id="RHEA:48101"/>
    </physiologicalReaction>
</comment>
<keyword evidence="2 7" id="KW-0489">Methyltransferase</keyword>
<dbReference type="OrthoDB" id="7848332at2759"/>
<dbReference type="Proteomes" id="UP000279259">
    <property type="component" value="Unassembled WGS sequence"/>
</dbReference>
<dbReference type="CDD" id="cd02440">
    <property type="entry name" value="AdoMet_MTases"/>
    <property type="match status" value="1"/>
</dbReference>
<keyword evidence="3 7" id="KW-0808">Transferase</keyword>
<evidence type="ECO:0000313" key="11">
    <source>
        <dbReference type="EMBL" id="RSH93269.1"/>
    </source>
</evidence>
<evidence type="ECO:0000256" key="2">
    <source>
        <dbReference type="ARBA" id="ARBA00022603"/>
    </source>
</evidence>
<evidence type="ECO:0000256" key="3">
    <source>
        <dbReference type="ARBA" id="ARBA00022679"/>
    </source>
</evidence>
<evidence type="ECO:0000259" key="9">
    <source>
        <dbReference type="Pfam" id="PF13649"/>
    </source>
</evidence>
<name>A0A427YQB8_9TREE</name>
<keyword evidence="4 7" id="KW-0949">S-adenosyl-L-methionine</keyword>
<dbReference type="GO" id="GO:0032259">
    <property type="term" value="P:methylation"/>
    <property type="evidence" value="ECO:0007669"/>
    <property type="project" value="UniProtKB-KW"/>
</dbReference>
<dbReference type="Gene3D" id="2.70.160.11">
    <property type="entry name" value="Hnrnp arginine n-methyltransferase1"/>
    <property type="match status" value="1"/>
</dbReference>
<dbReference type="InterPro" id="IPR029063">
    <property type="entry name" value="SAM-dependent_MTases_sf"/>
</dbReference>
<evidence type="ECO:0000259" key="10">
    <source>
        <dbReference type="Pfam" id="PF22528"/>
    </source>
</evidence>
<dbReference type="InterPro" id="IPR055135">
    <property type="entry name" value="PRMT_dom"/>
</dbReference>
<dbReference type="InterPro" id="IPR041698">
    <property type="entry name" value="Methyltransf_25"/>
</dbReference>
<feature type="domain" description="Protein arginine N-methyltransferase" evidence="10">
    <location>
        <begin position="436"/>
        <end position="494"/>
    </location>
</feature>
<dbReference type="GO" id="GO:0035242">
    <property type="term" value="F:protein-arginine omega-N asymmetric methyltransferase activity"/>
    <property type="evidence" value="ECO:0007669"/>
    <property type="project" value="UniProtKB-EC"/>
</dbReference>
<evidence type="ECO:0000313" key="12">
    <source>
        <dbReference type="Proteomes" id="UP000279259"/>
    </source>
</evidence>
<dbReference type="Pfam" id="PF13649">
    <property type="entry name" value="Methyltransf_25"/>
    <property type="match status" value="1"/>
</dbReference>
<dbReference type="Pfam" id="PF22528">
    <property type="entry name" value="PRMT_C"/>
    <property type="match status" value="1"/>
</dbReference>
<dbReference type="SUPFAM" id="SSF57667">
    <property type="entry name" value="beta-beta-alpha zinc fingers"/>
    <property type="match status" value="1"/>
</dbReference>
<feature type="domain" description="Methyltransferase" evidence="9">
    <location>
        <begin position="212"/>
        <end position="309"/>
    </location>
</feature>
<dbReference type="PANTHER" id="PTHR11006:SF53">
    <property type="entry name" value="PROTEIN ARGININE N-METHYLTRANSFERASE 3"/>
    <property type="match status" value="1"/>
</dbReference>
<dbReference type="FunFam" id="3.40.50.150:FF:000003">
    <property type="entry name" value="Blast:Protein arginine N-methyltransferase 1"/>
    <property type="match status" value="1"/>
</dbReference>
<reference evidence="11 12" key="1">
    <citation type="submission" date="2018-11" db="EMBL/GenBank/DDBJ databases">
        <title>Genome sequence of Saitozyma podzolica DSM 27192.</title>
        <authorList>
            <person name="Aliyu H."/>
            <person name="Gorte O."/>
            <person name="Ochsenreither K."/>
        </authorList>
    </citation>
    <scope>NUCLEOTIDE SEQUENCE [LARGE SCALE GENOMIC DNA]</scope>
    <source>
        <strain evidence="11 12">DSM 27192</strain>
    </source>
</reference>
<dbReference type="InterPro" id="IPR036236">
    <property type="entry name" value="Znf_C2H2_sf"/>
</dbReference>
<dbReference type="PANTHER" id="PTHR11006">
    <property type="entry name" value="PROTEIN ARGININE N-METHYLTRANSFERASE"/>
    <property type="match status" value="1"/>
</dbReference>
<evidence type="ECO:0000256" key="5">
    <source>
        <dbReference type="ARBA" id="ARBA00047384"/>
    </source>
</evidence>
<gene>
    <name evidence="11" type="ORF">EHS25_007623</name>
</gene>
<dbReference type="EC" id="2.1.1.319" evidence="1"/>
<keyword evidence="12" id="KW-1185">Reference proteome</keyword>
<comment type="catalytic activity">
    <reaction evidence="5">
        <text>L-arginyl-[protein] + 2 S-adenosyl-L-methionine = N(omega),N(omega)-dimethyl-L-arginyl-[protein] + 2 S-adenosyl-L-homocysteine + 2 H(+)</text>
        <dbReference type="Rhea" id="RHEA:48096"/>
        <dbReference type="Rhea" id="RHEA-COMP:10532"/>
        <dbReference type="Rhea" id="RHEA-COMP:11991"/>
        <dbReference type="ChEBI" id="CHEBI:15378"/>
        <dbReference type="ChEBI" id="CHEBI:29965"/>
        <dbReference type="ChEBI" id="CHEBI:57856"/>
        <dbReference type="ChEBI" id="CHEBI:59789"/>
        <dbReference type="ChEBI" id="CHEBI:61897"/>
        <dbReference type="EC" id="2.1.1.319"/>
    </reaction>
    <physiologicalReaction direction="left-to-right" evidence="5">
        <dbReference type="Rhea" id="RHEA:48097"/>
    </physiologicalReaction>
</comment>
<feature type="region of interest" description="Disordered" evidence="8">
    <location>
        <begin position="1"/>
        <end position="40"/>
    </location>
</feature>
<dbReference type="Gene3D" id="3.40.50.150">
    <property type="entry name" value="Vaccinia Virus protein VP39"/>
    <property type="match status" value="1"/>
</dbReference>
<proteinExistence type="predicted"/>
<evidence type="ECO:0000256" key="7">
    <source>
        <dbReference type="PROSITE-ProRule" id="PRU01015"/>
    </source>
</evidence>
<evidence type="ECO:0000256" key="1">
    <source>
        <dbReference type="ARBA" id="ARBA00011925"/>
    </source>
</evidence>
<sequence length="519" mass="57422">MSYRVPVARAPSSAGTSSESDSDERCSDWESSLGDARQTQSLFDSTVLPTPEAALEHDRSVHQFDLSRFVEDKGLDVYELDFDDSWSDDEDLAKVAGSSLEAGDGQAQAQALASELEDARRQIAHLQTLVHDVVTVDTEDSPVQSVGKGKGKLGRDDDTHYFDSYAENGEALARVSLTLIDIHEIMLKDTTRTVSYARFILSNPDVFNGAVVMDVGCGTGILSMFAARAGAKHVYAIEASGLASKARENIRRNGLDKVITVIQGKVEDIQLPGISVDVIMSEWMGYMLLYESMLDSVLVARDRFLSPGGLMAPSHTRLVISGIVGERIWNERIEFWEKVYGEAPAIGAADPRLRHDNDELGDIDSHVATPKSLDFHTTFTIAATSAETQTIRAFLTYFDTFFFPTRATLSRDEKVDLTRYDDDEYKRPVDPKSDSGLVSFTTGPRGKETHWRQVAFLLREPITLRPGHCIVGKFYCRKSADNSRELAVEIHFAVVEGRDGAEAELPHDGVLTVQLYKVR</sequence>
<organism evidence="11 12">
    <name type="scientific">Saitozyma podzolica</name>
    <dbReference type="NCBI Taxonomy" id="1890683"/>
    <lineage>
        <taxon>Eukaryota</taxon>
        <taxon>Fungi</taxon>
        <taxon>Dikarya</taxon>
        <taxon>Basidiomycota</taxon>
        <taxon>Agaricomycotina</taxon>
        <taxon>Tremellomycetes</taxon>
        <taxon>Tremellales</taxon>
        <taxon>Trimorphomycetaceae</taxon>
        <taxon>Saitozyma</taxon>
    </lineage>
</organism>
<accession>A0A427YQB8</accession>
<dbReference type="InterPro" id="IPR025799">
    <property type="entry name" value="Arg_MeTrfase"/>
</dbReference>
<evidence type="ECO:0000256" key="6">
    <source>
        <dbReference type="ARBA" id="ARBA00049303"/>
    </source>
</evidence>
<protein>
    <recommendedName>
        <fullName evidence="1">type I protein arginine methyltransferase</fullName>
        <ecNumber evidence="1">2.1.1.319</ecNumber>
    </recommendedName>
</protein>
<dbReference type="PROSITE" id="PS51678">
    <property type="entry name" value="SAM_MT_PRMT"/>
    <property type="match status" value="1"/>
</dbReference>
<dbReference type="SUPFAM" id="SSF53335">
    <property type="entry name" value="S-adenosyl-L-methionine-dependent methyltransferases"/>
    <property type="match status" value="1"/>
</dbReference>
<evidence type="ECO:0000256" key="8">
    <source>
        <dbReference type="SAM" id="MobiDB-lite"/>
    </source>
</evidence>
<evidence type="ECO:0000256" key="4">
    <source>
        <dbReference type="ARBA" id="ARBA00022691"/>
    </source>
</evidence>
<comment type="caution">
    <text evidence="11">The sequence shown here is derived from an EMBL/GenBank/DDBJ whole genome shotgun (WGS) entry which is preliminary data.</text>
</comment>